<evidence type="ECO:0000256" key="5">
    <source>
        <dbReference type="SAM" id="Phobius"/>
    </source>
</evidence>
<organism evidence="7 8">
    <name type="scientific">Aurantiacibacter xanthus</name>
    <dbReference type="NCBI Taxonomy" id="1784712"/>
    <lineage>
        <taxon>Bacteria</taxon>
        <taxon>Pseudomonadati</taxon>
        <taxon>Pseudomonadota</taxon>
        <taxon>Alphaproteobacteria</taxon>
        <taxon>Sphingomonadales</taxon>
        <taxon>Erythrobacteraceae</taxon>
        <taxon>Aurantiacibacter</taxon>
    </lineage>
</organism>
<dbReference type="RefSeq" id="WP_119592542.1">
    <property type="nucleotide sequence ID" value="NZ_QXFM01000073.1"/>
</dbReference>
<evidence type="ECO:0000259" key="6">
    <source>
        <dbReference type="PROSITE" id="PS50850"/>
    </source>
</evidence>
<comment type="caution">
    <text evidence="7">The sequence shown here is derived from an EMBL/GenBank/DDBJ whole genome shotgun (WGS) entry which is preliminary data.</text>
</comment>
<proteinExistence type="predicted"/>
<dbReference type="Proteomes" id="UP000265366">
    <property type="component" value="Unassembled WGS sequence"/>
</dbReference>
<sequence length="406" mass="41197">MTSRRIIALVLLAGVFIMEGFDIAAMSLAVPRLEVSLGLDPAGFGWVFTALLVGLGLGGALIAPLGDRFGRRTLIVLGCLGTGLATLGTASSSDIEHFLFWRTVTGLALGACLPNVSALSSELAPEKMRATLMAVVSAGIPVGLALAGLLAPELIAVLGWQGLFLVPGGFAVVLAGTLFLALEGGAPAREPADAAAPKAKLPQLVLFSAPWLFPFAVFAAMLAFNALNLYLLNSWLPTVLPGAGLSLDDAARVAGVANLAGLGIGIGASLLLDRWHKGLTLALLFGSMAASFAMIALTAPDQTRWTLLLMVGVGGANAGGMVLPGLCAYLFPARLLSSAVGMGVLVARLGAFAGPPLGGAMIAAKVPAQTFLGVAAIPALVCVLVALLVSRALLVRQRVEPAAVTA</sequence>
<feature type="transmembrane region" description="Helical" evidence="5">
    <location>
        <begin position="370"/>
        <end position="389"/>
    </location>
</feature>
<dbReference type="GO" id="GO:0005886">
    <property type="term" value="C:plasma membrane"/>
    <property type="evidence" value="ECO:0007669"/>
    <property type="project" value="TreeGrafter"/>
</dbReference>
<feature type="transmembrane region" description="Helical" evidence="5">
    <location>
        <begin position="305"/>
        <end position="331"/>
    </location>
</feature>
<evidence type="ECO:0000313" key="8">
    <source>
        <dbReference type="Proteomes" id="UP000265366"/>
    </source>
</evidence>
<evidence type="ECO:0000256" key="3">
    <source>
        <dbReference type="ARBA" id="ARBA00022989"/>
    </source>
</evidence>
<dbReference type="EMBL" id="QXFM01000073">
    <property type="protein sequence ID" value="RIV88119.1"/>
    <property type="molecule type" value="Genomic_DNA"/>
</dbReference>
<dbReference type="InterPro" id="IPR011701">
    <property type="entry name" value="MFS"/>
</dbReference>
<comment type="subcellular location">
    <subcellularLocation>
        <location evidence="1">Membrane</location>
        <topology evidence="1">Multi-pass membrane protein</topology>
    </subcellularLocation>
</comment>
<keyword evidence="8" id="KW-1185">Reference proteome</keyword>
<dbReference type="PROSITE" id="PS00217">
    <property type="entry name" value="SUGAR_TRANSPORT_2"/>
    <property type="match status" value="1"/>
</dbReference>
<feature type="transmembrane region" description="Helical" evidence="5">
    <location>
        <begin position="204"/>
        <end position="230"/>
    </location>
</feature>
<evidence type="ECO:0000256" key="4">
    <source>
        <dbReference type="ARBA" id="ARBA00023136"/>
    </source>
</evidence>
<keyword evidence="4 5" id="KW-0472">Membrane</keyword>
<dbReference type="Pfam" id="PF07690">
    <property type="entry name" value="MFS_1"/>
    <property type="match status" value="1"/>
</dbReference>
<feature type="transmembrane region" description="Helical" evidence="5">
    <location>
        <begin position="130"/>
        <end position="151"/>
    </location>
</feature>
<dbReference type="PANTHER" id="PTHR23508">
    <property type="entry name" value="CARBOXYLIC ACID TRANSPORTER PROTEIN HOMOLOG"/>
    <property type="match status" value="1"/>
</dbReference>
<dbReference type="PANTHER" id="PTHR23508:SF10">
    <property type="entry name" value="CARBOXYLIC ACID TRANSPORTER PROTEIN HOMOLOG"/>
    <property type="match status" value="1"/>
</dbReference>
<dbReference type="SUPFAM" id="SSF103473">
    <property type="entry name" value="MFS general substrate transporter"/>
    <property type="match status" value="1"/>
</dbReference>
<reference evidence="7 8" key="1">
    <citation type="submission" date="2018-08" db="EMBL/GenBank/DDBJ databases">
        <title>Erythrobacter zhengii sp.nov., a bacterium isolated from deep-sea sediment.</title>
        <authorList>
            <person name="Fang C."/>
            <person name="Wu Y.-H."/>
            <person name="Sun C."/>
            <person name="Wang H."/>
            <person name="Cheng H."/>
            <person name="Meng F.-X."/>
            <person name="Wang C.-S."/>
            <person name="Xu X.-W."/>
        </authorList>
    </citation>
    <scope>NUCLEOTIDE SEQUENCE [LARGE SCALE GENOMIC DNA]</scope>
    <source>
        <strain evidence="7 8">CCTCC AB 2015396</strain>
    </source>
</reference>
<gene>
    <name evidence="7" type="ORF">D2V17_07980</name>
</gene>
<feature type="transmembrane region" description="Helical" evidence="5">
    <location>
        <begin position="163"/>
        <end position="183"/>
    </location>
</feature>
<protein>
    <submittedName>
        <fullName evidence="7">MFS transporter</fullName>
    </submittedName>
</protein>
<dbReference type="GO" id="GO:0046943">
    <property type="term" value="F:carboxylic acid transmembrane transporter activity"/>
    <property type="evidence" value="ECO:0007669"/>
    <property type="project" value="TreeGrafter"/>
</dbReference>
<dbReference type="Gene3D" id="1.20.1250.20">
    <property type="entry name" value="MFS general substrate transporter like domains"/>
    <property type="match status" value="2"/>
</dbReference>
<evidence type="ECO:0000256" key="1">
    <source>
        <dbReference type="ARBA" id="ARBA00004141"/>
    </source>
</evidence>
<feature type="transmembrane region" description="Helical" evidence="5">
    <location>
        <begin position="99"/>
        <end position="118"/>
    </location>
</feature>
<dbReference type="InterPro" id="IPR020846">
    <property type="entry name" value="MFS_dom"/>
</dbReference>
<keyword evidence="2 5" id="KW-0812">Transmembrane</keyword>
<evidence type="ECO:0000256" key="2">
    <source>
        <dbReference type="ARBA" id="ARBA00022692"/>
    </source>
</evidence>
<evidence type="ECO:0000313" key="7">
    <source>
        <dbReference type="EMBL" id="RIV88119.1"/>
    </source>
</evidence>
<name>A0A3A1P8G9_9SPHN</name>
<keyword evidence="3 5" id="KW-1133">Transmembrane helix</keyword>
<feature type="transmembrane region" description="Helical" evidence="5">
    <location>
        <begin position="45"/>
        <end position="66"/>
    </location>
</feature>
<dbReference type="AlphaFoldDB" id="A0A3A1P8G9"/>
<feature type="domain" description="Major facilitator superfamily (MFS) profile" evidence="6">
    <location>
        <begin position="8"/>
        <end position="393"/>
    </location>
</feature>
<dbReference type="OrthoDB" id="9800416at2"/>
<feature type="transmembrane region" description="Helical" evidence="5">
    <location>
        <begin position="250"/>
        <end position="272"/>
    </location>
</feature>
<dbReference type="InterPro" id="IPR036259">
    <property type="entry name" value="MFS_trans_sf"/>
</dbReference>
<feature type="transmembrane region" description="Helical" evidence="5">
    <location>
        <begin position="279"/>
        <end position="299"/>
    </location>
</feature>
<feature type="transmembrane region" description="Helical" evidence="5">
    <location>
        <begin position="73"/>
        <end position="93"/>
    </location>
</feature>
<accession>A0A3A1P8G9</accession>
<dbReference type="PROSITE" id="PS50850">
    <property type="entry name" value="MFS"/>
    <property type="match status" value="1"/>
</dbReference>
<dbReference type="InterPro" id="IPR005829">
    <property type="entry name" value="Sugar_transporter_CS"/>
</dbReference>